<evidence type="ECO:0000313" key="1">
    <source>
        <dbReference type="EMBL" id="QHT77367.1"/>
    </source>
</evidence>
<name>A0A6C0HAC5_9ZZZZ</name>
<dbReference type="EMBL" id="MN739917">
    <property type="protein sequence ID" value="QHT77367.1"/>
    <property type="molecule type" value="Genomic_DNA"/>
</dbReference>
<reference evidence="1" key="1">
    <citation type="journal article" date="2020" name="Nature">
        <title>Giant virus diversity and host interactions through global metagenomics.</title>
        <authorList>
            <person name="Schulz F."/>
            <person name="Roux S."/>
            <person name="Paez-Espino D."/>
            <person name="Jungbluth S."/>
            <person name="Walsh D.A."/>
            <person name="Denef V.J."/>
            <person name="McMahon K.D."/>
            <person name="Konstantinidis K.T."/>
            <person name="Eloe-Fadrosh E.A."/>
            <person name="Kyrpides N.C."/>
            <person name="Woyke T."/>
        </authorList>
    </citation>
    <scope>NUCLEOTIDE SEQUENCE</scope>
    <source>
        <strain evidence="1">GVMAG-M-3300023179-86</strain>
    </source>
</reference>
<organism evidence="1">
    <name type="scientific">viral metagenome</name>
    <dbReference type="NCBI Taxonomy" id="1070528"/>
    <lineage>
        <taxon>unclassified sequences</taxon>
        <taxon>metagenomes</taxon>
        <taxon>organismal metagenomes</taxon>
    </lineage>
</organism>
<sequence length="333" mass="39865">MSKNIAIYNSFPCHYEMFGYIIFYCVIKKYTLEIFTENFLDIGWFTFYKKIFTNYYNIIYRSCNEFENNEKRRSFDLIFLTTDDDPKFKYEWMNKKVVCINHYYKCRRIDNYHSIGVRPFVKNKIKWALPCFPLFNKPNKQFDPEVINVCIIGGGNLDNNLYNINLINRLKSNKKIMIHIITRFATQEMVDILSKKNENIEIRLYQRFDTENMFSLLRCVNYIFIDVTINQDHNIGYSMSGSTPIAFSSLSRLIISSDNNKMYNFSSALEFDFNTNEDITLDDIKEETLDLIIKERNELIQIFHNNVDEIIYNNEIMNDNEIHDYLLKNINIL</sequence>
<protein>
    <recommendedName>
        <fullName evidence="2">Glycosyl transferase family 1 domain-containing protein</fullName>
    </recommendedName>
</protein>
<evidence type="ECO:0008006" key="2">
    <source>
        <dbReference type="Google" id="ProtNLM"/>
    </source>
</evidence>
<accession>A0A6C0HAC5</accession>
<dbReference type="AlphaFoldDB" id="A0A6C0HAC5"/>
<proteinExistence type="predicted"/>